<dbReference type="AlphaFoldDB" id="A0A9P7PUH5"/>
<evidence type="ECO:0000313" key="2">
    <source>
        <dbReference type="Proteomes" id="UP000732380"/>
    </source>
</evidence>
<comment type="caution">
    <text evidence="1">The sequence shown here is derived from an EMBL/GenBank/DDBJ whole genome shotgun (WGS) entry which is preliminary data.</text>
</comment>
<dbReference type="EMBL" id="SRQM01000510">
    <property type="protein sequence ID" value="KAG6109173.1"/>
    <property type="molecule type" value="Genomic_DNA"/>
</dbReference>
<protein>
    <submittedName>
        <fullName evidence="1">Uncharacterized protein</fullName>
    </submittedName>
</protein>
<reference evidence="1 2" key="1">
    <citation type="journal article" date="2020" name="bioRxiv">
        <title>Whole genome comparisons of ergot fungi reveals the divergence and evolution of species within the genus Claviceps are the result of varying mechanisms driving genome evolution and host range expansion.</title>
        <authorList>
            <person name="Wyka S.A."/>
            <person name="Mondo S.J."/>
            <person name="Liu M."/>
            <person name="Dettman J."/>
            <person name="Nalam V."/>
            <person name="Broders K.D."/>
        </authorList>
    </citation>
    <scope>NUCLEOTIDE SEQUENCE [LARGE SCALE GENOMIC DNA]</scope>
    <source>
        <strain evidence="1 2">LM576</strain>
    </source>
</reference>
<accession>A0A9P7PUH5</accession>
<organism evidence="1 2">
    <name type="scientific">Claviceps humidiphila</name>
    <dbReference type="NCBI Taxonomy" id="1294629"/>
    <lineage>
        <taxon>Eukaryota</taxon>
        <taxon>Fungi</taxon>
        <taxon>Dikarya</taxon>
        <taxon>Ascomycota</taxon>
        <taxon>Pezizomycotina</taxon>
        <taxon>Sordariomycetes</taxon>
        <taxon>Hypocreomycetidae</taxon>
        <taxon>Hypocreales</taxon>
        <taxon>Clavicipitaceae</taxon>
        <taxon>Claviceps</taxon>
    </lineage>
</organism>
<dbReference type="Proteomes" id="UP000732380">
    <property type="component" value="Unassembled WGS sequence"/>
</dbReference>
<proteinExistence type="predicted"/>
<evidence type="ECO:0000313" key="1">
    <source>
        <dbReference type="EMBL" id="KAG6109173.1"/>
    </source>
</evidence>
<keyword evidence="2" id="KW-1185">Reference proteome</keyword>
<sequence length="74" mass="8226">MTSTSTTSDYTKCEDRIEKMSGKPSLGICLYVTWAPNMAEQSLFAPIAYKAESKSQQRRIRAVAGAGIAFYREL</sequence>
<gene>
    <name evidence="1" type="ORF">E4U13_006076</name>
</gene>
<name>A0A9P7PUH5_9HYPO</name>